<dbReference type="AlphaFoldDB" id="A0AAV2GZV0"/>
<feature type="region of interest" description="Disordered" evidence="3">
    <location>
        <begin position="145"/>
        <end position="179"/>
    </location>
</feature>
<evidence type="ECO:0000313" key="7">
    <source>
        <dbReference type="Proteomes" id="UP001497497"/>
    </source>
</evidence>
<dbReference type="Pfam" id="PF13922">
    <property type="entry name" value="PHD_3"/>
    <property type="match status" value="1"/>
</dbReference>
<feature type="region of interest" description="Disordered" evidence="3">
    <location>
        <begin position="280"/>
        <end position="315"/>
    </location>
</feature>
<dbReference type="InterPro" id="IPR026905">
    <property type="entry name" value="ASX-like_PHD"/>
</dbReference>
<organism evidence="6 7">
    <name type="scientific">Lymnaea stagnalis</name>
    <name type="common">Great pond snail</name>
    <name type="synonym">Helix stagnalis</name>
    <dbReference type="NCBI Taxonomy" id="6523"/>
    <lineage>
        <taxon>Eukaryota</taxon>
        <taxon>Metazoa</taxon>
        <taxon>Spiralia</taxon>
        <taxon>Lophotrochozoa</taxon>
        <taxon>Mollusca</taxon>
        <taxon>Gastropoda</taxon>
        <taxon>Heterobranchia</taxon>
        <taxon>Euthyneura</taxon>
        <taxon>Panpulmonata</taxon>
        <taxon>Hygrophila</taxon>
        <taxon>Lymnaeoidea</taxon>
        <taxon>Lymnaeidae</taxon>
        <taxon>Lymnaea</taxon>
    </lineage>
</organism>
<proteinExistence type="inferred from homology"/>
<evidence type="ECO:0000256" key="3">
    <source>
        <dbReference type="SAM" id="MobiDB-lite"/>
    </source>
</evidence>
<dbReference type="GO" id="GO:0045944">
    <property type="term" value="P:positive regulation of transcription by RNA polymerase II"/>
    <property type="evidence" value="ECO:0007669"/>
    <property type="project" value="TreeGrafter"/>
</dbReference>
<feature type="compositionally biased region" description="Low complexity" evidence="3">
    <location>
        <begin position="237"/>
        <end position="249"/>
    </location>
</feature>
<name>A0AAV2GZV0_LYMST</name>
<feature type="compositionally biased region" description="Low complexity" evidence="3">
    <location>
        <begin position="438"/>
        <end position="448"/>
    </location>
</feature>
<feature type="domain" description="ASX DEUBAD" evidence="4">
    <location>
        <begin position="9"/>
        <end position="63"/>
    </location>
</feature>
<keyword evidence="2" id="KW-0678">Repressor</keyword>
<reference evidence="6 7" key="1">
    <citation type="submission" date="2024-04" db="EMBL/GenBank/DDBJ databases">
        <authorList>
            <consortium name="Genoscope - CEA"/>
            <person name="William W."/>
        </authorList>
    </citation>
    <scope>NUCLEOTIDE SEQUENCE [LARGE SCALE GENOMIC DNA]</scope>
</reference>
<dbReference type="Pfam" id="PF13919">
    <property type="entry name" value="ASXH"/>
    <property type="match status" value="1"/>
</dbReference>
<feature type="compositionally biased region" description="Polar residues" evidence="3">
    <location>
        <begin position="400"/>
        <end position="414"/>
    </location>
</feature>
<dbReference type="PANTHER" id="PTHR13578">
    <property type="entry name" value="ADDITIONAL SEX COMBS LIKE PROTEIN ASXL"/>
    <property type="match status" value="1"/>
</dbReference>
<dbReference type="Proteomes" id="UP001497497">
    <property type="component" value="Unassembled WGS sequence"/>
</dbReference>
<feature type="compositionally biased region" description="Low complexity" evidence="3">
    <location>
        <begin position="148"/>
        <end position="179"/>
    </location>
</feature>
<comment type="similarity">
    <text evidence="1">Belongs to the Asx family.</text>
</comment>
<dbReference type="EMBL" id="CAXITT010000010">
    <property type="protein sequence ID" value="CAL1526940.1"/>
    <property type="molecule type" value="Genomic_DNA"/>
</dbReference>
<dbReference type="InterPro" id="IPR028020">
    <property type="entry name" value="ASX_DEUBAD_dom"/>
</dbReference>
<feature type="region of interest" description="Disordered" evidence="3">
    <location>
        <begin position="397"/>
        <end position="472"/>
    </location>
</feature>
<accession>A0AAV2GZV0</accession>
<keyword evidence="7" id="KW-1185">Reference proteome</keyword>
<dbReference type="GO" id="GO:0035517">
    <property type="term" value="C:PR-DUB complex"/>
    <property type="evidence" value="ECO:0007669"/>
    <property type="project" value="TreeGrafter"/>
</dbReference>
<dbReference type="GO" id="GO:0009887">
    <property type="term" value="P:animal organ morphogenesis"/>
    <property type="evidence" value="ECO:0007669"/>
    <property type="project" value="TreeGrafter"/>
</dbReference>
<gene>
    <name evidence="6" type="ORF">GSLYS_00001117001</name>
</gene>
<comment type="caution">
    <text evidence="6">The sequence shown here is derived from an EMBL/GenBank/DDBJ whole genome shotgun (WGS) entry which is preliminary data.</text>
</comment>
<dbReference type="PANTHER" id="PTHR13578:SF20">
    <property type="entry name" value="POLYCOMB PROTEIN ASX"/>
    <property type="match status" value="1"/>
</dbReference>
<evidence type="ECO:0000256" key="2">
    <source>
        <dbReference type="ARBA" id="ARBA00022491"/>
    </source>
</evidence>
<feature type="non-terminal residue" evidence="6">
    <location>
        <position position="1"/>
    </location>
</feature>
<evidence type="ECO:0000256" key="1">
    <source>
        <dbReference type="ARBA" id="ARBA00006391"/>
    </source>
</evidence>
<feature type="region of interest" description="Disordered" evidence="3">
    <location>
        <begin position="216"/>
        <end position="253"/>
    </location>
</feature>
<evidence type="ECO:0000259" key="5">
    <source>
        <dbReference type="Pfam" id="PF13922"/>
    </source>
</evidence>
<evidence type="ECO:0000313" key="6">
    <source>
        <dbReference type="EMBL" id="CAL1526940.1"/>
    </source>
</evidence>
<sequence length="741" mass="78323">NLRLSTTALNNEFFAKACMEWKDRLSEGEFTTENQQRLKLDEEKEENKMEEWKAKHFEPVWGHCKIMSDVPKATGPSPNKLNSILDNQISKSKPVLKTSMRVSSMIHKRSLSRAIRASVESALPANKKLSQTVDGVNDISVNHCSSDANSSASPLQASSSSASESSPNSTSSLSSNNSSLDSVIAANREALAKQVEKLRPPQPMQATARTLAQIRAQTQAARAKPHNVVSPNHKTQPSGATSPTSSNSSQGVTRTVTMTSTGIIIKTQGQTRTLAQIKAQTQAARTGTSAPVAPPSSQNNQTMRSLLSSGPLNKAPTQTRTLAQIKAQTQSRAPIQPQVIKPSLSASAEAVKPQHMPNILSASATAKHRASPDQQVTSTADINLMRSMQICQAELEKSLSKSTSGGNNLVTSVQPPKTPTPPPLQISSASKFVFTQSVPGPGNNVNNGRVASSPSPQHHFIQPVSPAKPTSCSGTPTTLVINRGRVSPAIPKFGAVVTSSAHTVDNAGNKIIFVSNVISPVKDSQSTLFLLSTSSTQDFNSGTIKVSAPSSCIHTTAVSPSSVTGLSTSNSNQVHRRFLTQDALRAFLNAPPRTPTIPNPIPPLRFSPSPIIAPIASQTLSGKKLGTARIIHVSGPGKTLPAGTQLTSPVKLGSVVNIQPIKPINVSNTQQVAPIRSATVLNVQTSQSCEHHSGIPNDQGSGGTNCACNHKAMVICKKCGAFCHNDCIGPSRLCVTCLITT</sequence>
<dbReference type="InterPro" id="IPR024811">
    <property type="entry name" value="ASX/ASX-like"/>
</dbReference>
<dbReference type="GO" id="GO:0003677">
    <property type="term" value="F:DNA binding"/>
    <property type="evidence" value="ECO:0007669"/>
    <property type="project" value="InterPro"/>
</dbReference>
<evidence type="ECO:0000259" key="4">
    <source>
        <dbReference type="Pfam" id="PF13919"/>
    </source>
</evidence>
<dbReference type="GO" id="GO:0003682">
    <property type="term" value="F:chromatin binding"/>
    <property type="evidence" value="ECO:0007669"/>
    <property type="project" value="TreeGrafter"/>
</dbReference>
<protein>
    <submittedName>
        <fullName evidence="6">Uncharacterized protein</fullName>
    </submittedName>
</protein>
<feature type="domain" description="Protein ASX-like PHD" evidence="5">
    <location>
        <begin position="683"/>
        <end position="739"/>
    </location>
</feature>
<feature type="compositionally biased region" description="Polar residues" evidence="3">
    <location>
        <begin position="425"/>
        <end position="437"/>
    </location>
</feature>